<evidence type="ECO:0000313" key="2">
    <source>
        <dbReference type="EMBL" id="KAG2230625.1"/>
    </source>
</evidence>
<organism evidence="2 3">
    <name type="scientific">Thamnidium elegans</name>
    <dbReference type="NCBI Taxonomy" id="101142"/>
    <lineage>
        <taxon>Eukaryota</taxon>
        <taxon>Fungi</taxon>
        <taxon>Fungi incertae sedis</taxon>
        <taxon>Mucoromycota</taxon>
        <taxon>Mucoromycotina</taxon>
        <taxon>Mucoromycetes</taxon>
        <taxon>Mucorales</taxon>
        <taxon>Mucorineae</taxon>
        <taxon>Mucoraceae</taxon>
        <taxon>Thamnidium</taxon>
    </lineage>
</organism>
<sequence length="684" mass="78965">MKYIPSFTTIKRIYIALVIAGVIKCFESERFECKIFIQFQLLCLSSYLLKNALDVFCKYLPHVTIFWCYLYYGIGKLYRRFVTYIALAAETVVVTEPREVEHAAPAVKPVVATAKSIATAANSPTAKPVDTKSESDFEPKVYPDSNFSKSITTLNTWIAVNKFNELSCIGPTILRNYFETDFKTLSKSILIELFTIDRRSRLQGLLRYINDIEQDSSELVTALSRIMAQSLGFPDGTEEHMNSYFQFVVPMLTKALQSCRDSFVCDYVLYNLMDFPTVNSVLENDFIQFFDNKFMKPLGKPKRTLGGVFKHAMYNIKHFIGTSPYGPDTLLVDHYTKDMIRQLKQINATLNGQMKKKKLSPPASPVSIDQDDRCPSSPPLLWDKQHPGTKDLAERKMDFTDFNPENMERINAVLQQASEDIKNAEASSSRPSDTALKRPENNNLYSELLDSLKQRNKEAKIMSHKPSASKDVTLDYWKFLNQPYVLKKEISESGLDLFEDTVQEMRLVDVQMQAKLKKLFASEKIPWLNRLQGFAESGLLSSSATEVLQQLYVSFIKVIENMIMYQDYIVLYEKGYTIRQLISFIKMYKYEIKRVCQMNDKIKLKGYGQICSLRILTIASTCNVWNLKYVYERFALLSPAFYKNEMYEKQIETVYNDMFKLAKENMNIEKQEIEQVSRGVDKQR</sequence>
<dbReference type="Proteomes" id="UP000613177">
    <property type="component" value="Unassembled WGS sequence"/>
</dbReference>
<feature type="region of interest" description="Disordered" evidence="1">
    <location>
        <begin position="351"/>
        <end position="388"/>
    </location>
</feature>
<evidence type="ECO:0000256" key="1">
    <source>
        <dbReference type="SAM" id="MobiDB-lite"/>
    </source>
</evidence>
<gene>
    <name evidence="2" type="ORF">INT48_009615</name>
</gene>
<protein>
    <submittedName>
        <fullName evidence="2">Uncharacterized protein</fullName>
    </submittedName>
</protein>
<dbReference type="EMBL" id="JAEPRE010000192">
    <property type="protein sequence ID" value="KAG2230625.1"/>
    <property type="molecule type" value="Genomic_DNA"/>
</dbReference>
<evidence type="ECO:0000313" key="3">
    <source>
        <dbReference type="Proteomes" id="UP000613177"/>
    </source>
</evidence>
<comment type="caution">
    <text evidence="2">The sequence shown here is derived from an EMBL/GenBank/DDBJ whole genome shotgun (WGS) entry which is preliminary data.</text>
</comment>
<name>A0A8H7SLG7_9FUNG</name>
<reference evidence="2" key="1">
    <citation type="submission" date="2021-01" db="EMBL/GenBank/DDBJ databases">
        <title>Metabolic potential, ecology and presence of endohyphal bacteria is reflected in genomic diversity of Mucoromycotina.</title>
        <authorList>
            <person name="Muszewska A."/>
            <person name="Okrasinska A."/>
            <person name="Steczkiewicz K."/>
            <person name="Drgas O."/>
            <person name="Orlowska M."/>
            <person name="Perlinska-Lenart U."/>
            <person name="Aleksandrzak-Piekarczyk T."/>
            <person name="Szatraj K."/>
            <person name="Zielenkiewicz U."/>
            <person name="Pilsyk S."/>
            <person name="Malc E."/>
            <person name="Mieczkowski P."/>
            <person name="Kruszewska J.S."/>
            <person name="Biernat P."/>
            <person name="Pawlowska J."/>
        </authorList>
    </citation>
    <scope>NUCLEOTIDE SEQUENCE</scope>
    <source>
        <strain evidence="2">WA0000018081</strain>
    </source>
</reference>
<proteinExistence type="predicted"/>
<feature type="region of interest" description="Disordered" evidence="1">
    <location>
        <begin position="421"/>
        <end position="441"/>
    </location>
</feature>
<accession>A0A8H7SLG7</accession>
<keyword evidence="3" id="KW-1185">Reference proteome</keyword>
<dbReference type="AlphaFoldDB" id="A0A8H7SLG7"/>